<dbReference type="Pfam" id="PF00892">
    <property type="entry name" value="EamA"/>
    <property type="match status" value="2"/>
</dbReference>
<dbReference type="SUPFAM" id="SSF103481">
    <property type="entry name" value="Multidrug resistance efflux transporter EmrE"/>
    <property type="match status" value="2"/>
</dbReference>
<evidence type="ECO:0000259" key="9">
    <source>
        <dbReference type="Pfam" id="PF00892"/>
    </source>
</evidence>
<evidence type="ECO:0000313" key="10">
    <source>
        <dbReference type="EMBL" id="SUZ89252.1"/>
    </source>
</evidence>
<name>A0A381RBY8_9ZZZZ</name>
<dbReference type="EMBL" id="UINC01001811">
    <property type="protein sequence ID" value="SUZ89252.1"/>
    <property type="molecule type" value="Genomic_DNA"/>
</dbReference>
<feature type="transmembrane region" description="Helical" evidence="8">
    <location>
        <begin position="67"/>
        <end position="87"/>
    </location>
</feature>
<dbReference type="PANTHER" id="PTHR22911">
    <property type="entry name" value="ACYL-MALONYL CONDENSING ENZYME-RELATED"/>
    <property type="match status" value="1"/>
</dbReference>
<dbReference type="AlphaFoldDB" id="A0A381RBY8"/>
<evidence type="ECO:0000256" key="1">
    <source>
        <dbReference type="ARBA" id="ARBA00004651"/>
    </source>
</evidence>
<feature type="transmembrane region" description="Helical" evidence="8">
    <location>
        <begin position="174"/>
        <end position="196"/>
    </location>
</feature>
<evidence type="ECO:0000256" key="2">
    <source>
        <dbReference type="ARBA" id="ARBA00007362"/>
    </source>
</evidence>
<dbReference type="InterPro" id="IPR037185">
    <property type="entry name" value="EmrE-like"/>
</dbReference>
<keyword evidence="7 8" id="KW-0472">Membrane</keyword>
<sequence length="293" mass="31350">VQRGFLYAVGAFSLWGVSPAFWKFLGHVPASDIFGHRVVWTFACVALILASRRSWGRVAAAAGDRRTLGLEAVAAVLLASNWLLWVWAVTSDHVIEGSLGYFMNPLVSVVLGMLFLGESLRRAQWFAVGLATAGVVWLTVQVGTLPWIALVLAFTFGFYGLIKKKLDLSPFEGLGIEMSVLLLPAVLFLVVRASAGDGSMGVGVPADSLLLMAGGLFTAVPLLLFGAAVRRVPLTVIGLTQYLAPTINFVLGVAVYAEPFDGVRLIGFVAIWIGLVVFSLDFLGSARRLQPTA</sequence>
<dbReference type="GO" id="GO:0005886">
    <property type="term" value="C:plasma membrane"/>
    <property type="evidence" value="ECO:0007669"/>
    <property type="project" value="UniProtKB-SubCell"/>
</dbReference>
<feature type="transmembrane region" description="Helical" evidence="8">
    <location>
        <begin position="263"/>
        <end position="283"/>
    </location>
</feature>
<reference evidence="10" key="1">
    <citation type="submission" date="2018-05" db="EMBL/GenBank/DDBJ databases">
        <authorList>
            <person name="Lanie J.A."/>
            <person name="Ng W.-L."/>
            <person name="Kazmierczak K.M."/>
            <person name="Andrzejewski T.M."/>
            <person name="Davidsen T.M."/>
            <person name="Wayne K.J."/>
            <person name="Tettelin H."/>
            <person name="Glass J.I."/>
            <person name="Rusch D."/>
            <person name="Podicherti R."/>
            <person name="Tsui H.-C.T."/>
            <person name="Winkler M.E."/>
        </authorList>
    </citation>
    <scope>NUCLEOTIDE SEQUENCE</scope>
</reference>
<accession>A0A381RBY8</accession>
<feature type="transmembrane region" description="Helical" evidence="8">
    <location>
        <begin position="99"/>
        <end position="116"/>
    </location>
</feature>
<feature type="transmembrane region" description="Helical" evidence="8">
    <location>
        <begin position="146"/>
        <end position="162"/>
    </location>
</feature>
<keyword evidence="3" id="KW-0813">Transport</keyword>
<feature type="transmembrane region" description="Helical" evidence="8">
    <location>
        <begin position="208"/>
        <end position="229"/>
    </location>
</feature>
<feature type="domain" description="EamA" evidence="9">
    <location>
        <begin position="148"/>
        <end position="279"/>
    </location>
</feature>
<proteinExistence type="inferred from homology"/>
<protein>
    <recommendedName>
        <fullName evidence="9">EamA domain-containing protein</fullName>
    </recommendedName>
</protein>
<feature type="non-terminal residue" evidence="10">
    <location>
        <position position="1"/>
    </location>
</feature>
<keyword evidence="5 8" id="KW-0812">Transmembrane</keyword>
<keyword evidence="4" id="KW-1003">Cell membrane</keyword>
<gene>
    <name evidence="10" type="ORF">METZ01_LOCUS42106</name>
</gene>
<comment type="subcellular location">
    <subcellularLocation>
        <location evidence="1">Cell membrane</location>
        <topology evidence="1">Multi-pass membrane protein</topology>
    </subcellularLocation>
</comment>
<feature type="transmembrane region" description="Helical" evidence="8">
    <location>
        <begin position="5"/>
        <end position="25"/>
    </location>
</feature>
<evidence type="ECO:0000256" key="4">
    <source>
        <dbReference type="ARBA" id="ARBA00022475"/>
    </source>
</evidence>
<evidence type="ECO:0000256" key="3">
    <source>
        <dbReference type="ARBA" id="ARBA00022448"/>
    </source>
</evidence>
<dbReference type="InterPro" id="IPR004626">
    <property type="entry name" value="RarD"/>
</dbReference>
<feature type="domain" description="EamA" evidence="9">
    <location>
        <begin position="3"/>
        <end position="139"/>
    </location>
</feature>
<dbReference type="NCBIfam" id="TIGR00688">
    <property type="entry name" value="rarD"/>
    <property type="match status" value="1"/>
</dbReference>
<feature type="transmembrane region" description="Helical" evidence="8">
    <location>
        <begin position="37"/>
        <end position="55"/>
    </location>
</feature>
<feature type="transmembrane region" description="Helical" evidence="8">
    <location>
        <begin position="123"/>
        <end position="140"/>
    </location>
</feature>
<dbReference type="InterPro" id="IPR000620">
    <property type="entry name" value="EamA_dom"/>
</dbReference>
<evidence type="ECO:0000256" key="8">
    <source>
        <dbReference type="SAM" id="Phobius"/>
    </source>
</evidence>
<evidence type="ECO:0000256" key="6">
    <source>
        <dbReference type="ARBA" id="ARBA00022989"/>
    </source>
</evidence>
<comment type="similarity">
    <text evidence="2">Belongs to the EamA transporter family.</text>
</comment>
<evidence type="ECO:0000256" key="5">
    <source>
        <dbReference type="ARBA" id="ARBA00022692"/>
    </source>
</evidence>
<organism evidence="10">
    <name type="scientific">marine metagenome</name>
    <dbReference type="NCBI Taxonomy" id="408172"/>
    <lineage>
        <taxon>unclassified sequences</taxon>
        <taxon>metagenomes</taxon>
        <taxon>ecological metagenomes</taxon>
    </lineage>
</organism>
<feature type="transmembrane region" description="Helical" evidence="8">
    <location>
        <begin position="236"/>
        <end position="257"/>
    </location>
</feature>
<dbReference type="PANTHER" id="PTHR22911:SF137">
    <property type="entry name" value="SOLUTE CARRIER FAMILY 35 MEMBER G2-RELATED"/>
    <property type="match status" value="1"/>
</dbReference>
<evidence type="ECO:0000256" key="7">
    <source>
        <dbReference type="ARBA" id="ARBA00023136"/>
    </source>
</evidence>
<keyword evidence="6 8" id="KW-1133">Transmembrane helix</keyword>